<evidence type="ECO:0000256" key="4">
    <source>
        <dbReference type="RuleBase" id="RU363099"/>
    </source>
</evidence>
<gene>
    <name evidence="5" type="primary">DIR4_1</name>
    <name evidence="5" type="ORF">Zm00014a_028999</name>
</gene>
<keyword evidence="4" id="KW-0052">Apoplast</keyword>
<dbReference type="InterPro" id="IPR004265">
    <property type="entry name" value="Dirigent"/>
</dbReference>
<dbReference type="GO" id="GO:0009699">
    <property type="term" value="P:phenylpropanoid biosynthetic process"/>
    <property type="evidence" value="ECO:0007669"/>
    <property type="project" value="UniProtKB-ARBA"/>
</dbReference>
<accession>A0A3L6GEG0</accession>
<feature type="signal peptide" evidence="4">
    <location>
        <begin position="1"/>
        <end position="28"/>
    </location>
</feature>
<evidence type="ECO:0000313" key="5">
    <source>
        <dbReference type="EMBL" id="PWZ46369.1"/>
    </source>
</evidence>
<comment type="function">
    <text evidence="4">Dirigent proteins impart stereoselectivity on the phenoxy radical-coupling reaction, yielding optically active lignans from two molecules of coniferyl alcohol in the biosynthesis of lignans, flavonolignans, and alkaloids and thus plays a central role in plant secondary metabolism.</text>
</comment>
<dbReference type="EMBL" id="NCVQ01000002">
    <property type="protein sequence ID" value="PWZ46369.1"/>
    <property type="molecule type" value="Genomic_DNA"/>
</dbReference>
<keyword evidence="4" id="KW-0732">Signal</keyword>
<dbReference type="InterPro" id="IPR044859">
    <property type="entry name" value="Allene_oxi_cyc_Dirigent"/>
</dbReference>
<feature type="chain" id="PRO_5017848632" description="Dirigent protein" evidence="4">
    <location>
        <begin position="29"/>
        <end position="203"/>
    </location>
</feature>
<reference evidence="5 6" key="1">
    <citation type="journal article" date="2018" name="Nat. Genet.">
        <title>Extensive intraspecific gene order and gene structural variations between Mo17 and other maize genomes.</title>
        <authorList>
            <person name="Sun S."/>
            <person name="Zhou Y."/>
            <person name="Chen J."/>
            <person name="Shi J."/>
            <person name="Zhao H."/>
            <person name="Zhao H."/>
            <person name="Song W."/>
            <person name="Zhang M."/>
            <person name="Cui Y."/>
            <person name="Dong X."/>
            <person name="Liu H."/>
            <person name="Ma X."/>
            <person name="Jiao Y."/>
            <person name="Wang B."/>
            <person name="Wei X."/>
            <person name="Stein J.C."/>
            <person name="Glaubitz J.C."/>
            <person name="Lu F."/>
            <person name="Yu G."/>
            <person name="Liang C."/>
            <person name="Fengler K."/>
            <person name="Li B."/>
            <person name="Rafalski A."/>
            <person name="Schnable P.S."/>
            <person name="Ware D.H."/>
            <person name="Buckler E.S."/>
            <person name="Lai J."/>
        </authorList>
    </citation>
    <scope>NUCLEOTIDE SEQUENCE [LARGE SCALE GENOMIC DNA]</scope>
    <source>
        <strain evidence="6">cv. Missouri 17</strain>
        <tissue evidence="5">Seedling</tissue>
    </source>
</reference>
<organism evidence="5 6">
    <name type="scientific">Zea mays</name>
    <name type="common">Maize</name>
    <dbReference type="NCBI Taxonomy" id="4577"/>
    <lineage>
        <taxon>Eukaryota</taxon>
        <taxon>Viridiplantae</taxon>
        <taxon>Streptophyta</taxon>
        <taxon>Embryophyta</taxon>
        <taxon>Tracheophyta</taxon>
        <taxon>Spermatophyta</taxon>
        <taxon>Magnoliopsida</taxon>
        <taxon>Liliopsida</taxon>
        <taxon>Poales</taxon>
        <taxon>Poaceae</taxon>
        <taxon>PACMAD clade</taxon>
        <taxon>Panicoideae</taxon>
        <taxon>Andropogonodae</taxon>
        <taxon>Andropogoneae</taxon>
        <taxon>Tripsacinae</taxon>
        <taxon>Zea</taxon>
    </lineage>
</organism>
<keyword evidence="3 4" id="KW-0964">Secreted</keyword>
<evidence type="ECO:0000256" key="2">
    <source>
        <dbReference type="ARBA" id="ARBA00011738"/>
    </source>
</evidence>
<evidence type="ECO:0000256" key="3">
    <source>
        <dbReference type="ARBA" id="ARBA00022525"/>
    </source>
</evidence>
<dbReference type="GO" id="GO:0048046">
    <property type="term" value="C:apoplast"/>
    <property type="evidence" value="ECO:0007669"/>
    <property type="project" value="UniProtKB-SubCell"/>
</dbReference>
<comment type="subunit">
    <text evidence="2 4">Homodimer.</text>
</comment>
<dbReference type="AlphaFoldDB" id="A0A3L6GEG0"/>
<dbReference type="Pfam" id="PF03018">
    <property type="entry name" value="Dirigent"/>
    <property type="match status" value="1"/>
</dbReference>
<dbReference type="PANTHER" id="PTHR21495">
    <property type="entry name" value="NUCLEOPORIN-RELATED"/>
    <property type="match status" value="1"/>
</dbReference>
<comment type="subcellular location">
    <subcellularLocation>
        <location evidence="4">Secreted</location>
        <location evidence="4">Extracellular space</location>
        <location evidence="4">Apoplast</location>
    </subcellularLocation>
</comment>
<name>A0A3L6GEG0_MAIZE</name>
<dbReference type="Gene3D" id="2.40.480.10">
    <property type="entry name" value="Allene oxide cyclase-like"/>
    <property type="match status" value="1"/>
</dbReference>
<sequence length="203" mass="22014">MATLIAASSATMLFLMLSLLAVLDMTSSSTDYGALPSSLQVPSLCPCNCPKENETRLHMYLHQYPAWPNVPKPNEVGVIISSQPIGFGQTYVDDWFLTSGPDPNQNIIGRAHGYHIQAGQTVTRWHTSHIFVFENNDDWFAGSTLQVLGIVSTNPSGQWSIIGGTGAFANAHGTINFSCSLSSTGTDVICTLDIHVFYTQESN</sequence>
<dbReference type="Proteomes" id="UP000251960">
    <property type="component" value="Chromosome 10"/>
</dbReference>
<protein>
    <recommendedName>
        <fullName evidence="4">Dirigent protein</fullName>
    </recommendedName>
</protein>
<dbReference type="ExpressionAtlas" id="A0A3L6GEG0">
    <property type="expression patterns" value="baseline and differential"/>
</dbReference>
<evidence type="ECO:0000313" key="6">
    <source>
        <dbReference type="Proteomes" id="UP000251960"/>
    </source>
</evidence>
<evidence type="ECO:0000256" key="1">
    <source>
        <dbReference type="ARBA" id="ARBA00010746"/>
    </source>
</evidence>
<comment type="caution">
    <text evidence="5">The sequence shown here is derived from an EMBL/GenBank/DDBJ whole genome shotgun (WGS) entry which is preliminary data.</text>
</comment>
<proteinExistence type="inferred from homology"/>
<comment type="similarity">
    <text evidence="1 4">Belongs to the plant dirigent protein family.</text>
</comment>